<dbReference type="Proteomes" id="UP000292082">
    <property type="component" value="Unassembled WGS sequence"/>
</dbReference>
<feature type="region of interest" description="Disordered" evidence="1">
    <location>
        <begin position="300"/>
        <end position="351"/>
    </location>
</feature>
<keyword evidence="2" id="KW-0472">Membrane</keyword>
<dbReference type="AlphaFoldDB" id="A0A4Q9PD18"/>
<feature type="transmembrane region" description="Helical" evidence="2">
    <location>
        <begin position="165"/>
        <end position="188"/>
    </location>
</feature>
<gene>
    <name evidence="3" type="ORF">BD310DRAFT_888997</name>
</gene>
<sequence>MKSGFKTVRLGHAVGLHQHTNQLNKRDDCLTGGLYKTPTKGQTVDASQPVTISWDTSCLNTTAVDIYLYAPSGNPPLIHEWENVNYKTGSYNATLKPGWWNSTSSVSLEFTIIPAGQPIFAVGGAAGPLFTATYSGNSTGDSAVAGAVEQVNNLPTEKHGPSKGAIAAAVIIPLLFIIGLIVVAYIRMNRQKGKEKRKRFSEMVDKRMSTISTDWKSLSGAGANAAIRNSMAVPGNRTSSFSFGGIRPASTVAVEGGQAGIGARGILAQDGLPPDAPYMSQLRPGLRTSAFENRVSRVSFAADPRPSSESRRARQSRAFHTSSVVVPPLPDRQHSSESSSNSSPILSPIQTAGPLSLTHEDIQARMAGGDAEHQSNYDEFMPALTMMRLGEQGGAQVEMPSAVQMPTPPSPTHQAPKSPILGAMPMQPMHANVMSPDAMLRAYAERRAMGATVPGSPAPPTPAANYNSMGMRVLYSPDTTASASSSTVYPVAASNSRKNLANTVYDDEDAYVGTAE</sequence>
<evidence type="ECO:0000256" key="2">
    <source>
        <dbReference type="SAM" id="Phobius"/>
    </source>
</evidence>
<dbReference type="OMA" id="KWWNDTT"/>
<proteinExistence type="predicted"/>
<keyword evidence="4" id="KW-1185">Reference proteome</keyword>
<name>A0A4Q9PD18_9APHY</name>
<evidence type="ECO:0000313" key="4">
    <source>
        <dbReference type="Proteomes" id="UP000292082"/>
    </source>
</evidence>
<accession>A0A4Q9PD18</accession>
<feature type="compositionally biased region" description="Low complexity" evidence="1">
    <location>
        <begin position="336"/>
        <end position="347"/>
    </location>
</feature>
<protein>
    <submittedName>
        <fullName evidence="3">Uncharacterized protein</fullName>
    </submittedName>
</protein>
<keyword evidence="2" id="KW-0812">Transmembrane</keyword>
<organism evidence="3 4">
    <name type="scientific">Dichomitus squalens</name>
    <dbReference type="NCBI Taxonomy" id="114155"/>
    <lineage>
        <taxon>Eukaryota</taxon>
        <taxon>Fungi</taxon>
        <taxon>Dikarya</taxon>
        <taxon>Basidiomycota</taxon>
        <taxon>Agaricomycotina</taxon>
        <taxon>Agaricomycetes</taxon>
        <taxon>Polyporales</taxon>
        <taxon>Polyporaceae</taxon>
        <taxon>Dichomitus</taxon>
    </lineage>
</organism>
<reference evidence="3 4" key="1">
    <citation type="submission" date="2019-01" db="EMBL/GenBank/DDBJ databases">
        <title>Draft genome sequences of three monokaryotic isolates of the white-rot basidiomycete fungus Dichomitus squalens.</title>
        <authorList>
            <consortium name="DOE Joint Genome Institute"/>
            <person name="Lopez S.C."/>
            <person name="Andreopoulos B."/>
            <person name="Pangilinan J."/>
            <person name="Lipzen A."/>
            <person name="Riley R."/>
            <person name="Ahrendt S."/>
            <person name="Ng V."/>
            <person name="Barry K."/>
            <person name="Daum C."/>
            <person name="Grigoriev I.V."/>
            <person name="Hilden K.S."/>
            <person name="Makela M.R."/>
            <person name="de Vries R.P."/>
        </authorList>
    </citation>
    <scope>NUCLEOTIDE SEQUENCE [LARGE SCALE GENOMIC DNA]</scope>
    <source>
        <strain evidence="3 4">CBS 464.89</strain>
    </source>
</reference>
<evidence type="ECO:0000313" key="3">
    <source>
        <dbReference type="EMBL" id="TBU52689.1"/>
    </source>
</evidence>
<evidence type="ECO:0000256" key="1">
    <source>
        <dbReference type="SAM" id="MobiDB-lite"/>
    </source>
</evidence>
<keyword evidence="2" id="KW-1133">Transmembrane helix</keyword>
<dbReference type="EMBL" id="ML145240">
    <property type="protein sequence ID" value="TBU52689.1"/>
    <property type="molecule type" value="Genomic_DNA"/>
</dbReference>